<evidence type="ECO:0000313" key="2">
    <source>
        <dbReference type="EMBL" id="JAT71403.1"/>
    </source>
</evidence>
<feature type="region of interest" description="Disordered" evidence="1">
    <location>
        <begin position="333"/>
        <end position="373"/>
    </location>
</feature>
<organism evidence="2">
    <name type="scientific">Auxenochlorella protothecoides</name>
    <name type="common">Green microalga</name>
    <name type="synonym">Chlorella protothecoides</name>
    <dbReference type="NCBI Taxonomy" id="3075"/>
    <lineage>
        <taxon>Eukaryota</taxon>
        <taxon>Viridiplantae</taxon>
        <taxon>Chlorophyta</taxon>
        <taxon>core chlorophytes</taxon>
        <taxon>Trebouxiophyceae</taxon>
        <taxon>Chlorellales</taxon>
        <taxon>Chlorellaceae</taxon>
        <taxon>Auxenochlorella</taxon>
    </lineage>
</organism>
<feature type="non-terminal residue" evidence="2">
    <location>
        <position position="1"/>
    </location>
</feature>
<feature type="compositionally biased region" description="Pro residues" evidence="1">
    <location>
        <begin position="350"/>
        <end position="373"/>
    </location>
</feature>
<name>A0A1D1ZXJ5_AUXPR</name>
<sequence>SPPPPNQSPPPPRESPPPPSDSPPPPQQFPPPPLPSPPPSTPPPPLKYAAQGTIMFSSSSVVPVIITLTLITNFRPATISFLVFDRYYIPYISSSLSPGDSSFSYTQAIPGSDQIAVSLFSFATATTMDTDTNLQMVVTLTKLPTPPTPATPACAAGYTPVNSKGVCDDSTAVPALCYDGNYAANAAHCTTGPSGPLLSCSSQVYPISGTCTSFPSTDVLTLCVDYDADTPTATAVCVAPPTAQPPSPPPSPPSQVLPSPTGTMAWTDLYFHFTVDTGSYMASTITIVLFASDDTALVSYTKDPTSTVTQGTYTAIPTVAKLFAYAKASAKITGPPEQHSDFVLLTPVTTSPPPSPPPPPPKPPSPPRSPPPP</sequence>
<evidence type="ECO:0000256" key="1">
    <source>
        <dbReference type="SAM" id="MobiDB-lite"/>
    </source>
</evidence>
<feature type="non-terminal residue" evidence="2">
    <location>
        <position position="373"/>
    </location>
</feature>
<reference evidence="2" key="1">
    <citation type="submission" date="2015-08" db="EMBL/GenBank/DDBJ databases">
        <authorList>
            <person name="Babu N.S."/>
            <person name="Beckwith C.J."/>
            <person name="Beseler K.G."/>
            <person name="Brison A."/>
            <person name="Carone J.V."/>
            <person name="Caskin T.P."/>
            <person name="Diamond M."/>
            <person name="Durham M.E."/>
            <person name="Foxe J.M."/>
            <person name="Go M."/>
            <person name="Henderson B.A."/>
            <person name="Jones I.B."/>
            <person name="McGettigan J.A."/>
            <person name="Micheletti S.J."/>
            <person name="Nasrallah M.E."/>
            <person name="Ortiz D."/>
            <person name="Piller C.R."/>
            <person name="Privatt S.R."/>
            <person name="Schneider S.L."/>
            <person name="Sharp S."/>
            <person name="Smith T.C."/>
            <person name="Stanton J.D."/>
            <person name="Ullery H.E."/>
            <person name="Wilson R.J."/>
            <person name="Serrano M.G."/>
            <person name="Buck G."/>
            <person name="Lee V."/>
            <person name="Wang Y."/>
            <person name="Carvalho R."/>
            <person name="Voegtly L."/>
            <person name="Shi R."/>
            <person name="Duckworth R."/>
            <person name="Johnson A."/>
            <person name="Loviza R."/>
            <person name="Walstead R."/>
            <person name="Shah Z."/>
            <person name="Kiflezghi M."/>
            <person name="Wade K."/>
            <person name="Ball S.L."/>
            <person name="Bradley K.W."/>
            <person name="Asai D.J."/>
            <person name="Bowman C.A."/>
            <person name="Russell D.A."/>
            <person name="Pope W.H."/>
            <person name="Jacobs-Sera D."/>
            <person name="Hendrix R.W."/>
            <person name="Hatfull G.F."/>
        </authorList>
    </citation>
    <scope>NUCLEOTIDE SEQUENCE</scope>
</reference>
<gene>
    <name evidence="2" type="ORF">g.42918</name>
</gene>
<feature type="region of interest" description="Disordered" evidence="1">
    <location>
        <begin position="240"/>
        <end position="259"/>
    </location>
</feature>
<dbReference type="EMBL" id="GDKF01007219">
    <property type="protein sequence ID" value="JAT71403.1"/>
    <property type="molecule type" value="Transcribed_RNA"/>
</dbReference>
<protein>
    <submittedName>
        <fullName evidence="2">Uncharacterized protein</fullName>
    </submittedName>
</protein>
<accession>A0A1D1ZXJ5</accession>
<proteinExistence type="predicted"/>
<dbReference type="AlphaFoldDB" id="A0A1D1ZXJ5"/>
<feature type="compositionally biased region" description="Pro residues" evidence="1">
    <location>
        <begin position="242"/>
        <end position="255"/>
    </location>
</feature>
<feature type="region of interest" description="Disordered" evidence="1">
    <location>
        <begin position="1"/>
        <end position="45"/>
    </location>
</feature>